<dbReference type="Gene3D" id="3.90.660.10">
    <property type="match status" value="1"/>
</dbReference>
<accession>A0ABF7RA51</accession>
<organism evidence="2 3">
    <name type="scientific">Ralstonia solanacearum IPO1609</name>
    <dbReference type="NCBI Taxonomy" id="564066"/>
    <lineage>
        <taxon>Bacteria</taxon>
        <taxon>Pseudomonadati</taxon>
        <taxon>Pseudomonadota</taxon>
        <taxon>Betaproteobacteria</taxon>
        <taxon>Burkholderiales</taxon>
        <taxon>Burkholderiaceae</taxon>
        <taxon>Ralstonia</taxon>
        <taxon>Ralstonia solanacearum species complex</taxon>
    </lineage>
</organism>
<dbReference type="Pfam" id="PF01593">
    <property type="entry name" value="Amino_oxidase"/>
    <property type="match status" value="1"/>
</dbReference>
<protein>
    <submittedName>
        <fullName evidence="2">Nad/fad-dependent oxidoreductase protein</fullName>
    </submittedName>
</protein>
<evidence type="ECO:0000313" key="3">
    <source>
        <dbReference type="Proteomes" id="UP000053470"/>
    </source>
</evidence>
<dbReference type="PANTHER" id="PTHR16128">
    <property type="entry name" value="FAD/NAD(P)-BINDING OXIDOREDUCTASE FAMILY PROTEIN"/>
    <property type="match status" value="1"/>
</dbReference>
<feature type="domain" description="Amine oxidase" evidence="1">
    <location>
        <begin position="129"/>
        <end position="309"/>
    </location>
</feature>
<dbReference type="Proteomes" id="UP000053470">
    <property type="component" value="Unassembled WGS sequence"/>
</dbReference>
<dbReference type="PRINTS" id="PR00419">
    <property type="entry name" value="ADXRDTASE"/>
</dbReference>
<dbReference type="PANTHER" id="PTHR16128:SF5">
    <property type="entry name" value="FAD_NAD(P)-BINDING OXIDOREDUCTASE FAMILY PROTEIN"/>
    <property type="match status" value="1"/>
</dbReference>
<name>A0ABF7RA51_RALSL</name>
<evidence type="ECO:0000313" key="2">
    <source>
        <dbReference type="EMBL" id="CEJ18391.1"/>
    </source>
</evidence>
<reference evidence="2" key="2">
    <citation type="submission" date="2022-04" db="EMBL/GenBank/DDBJ databases">
        <title>Genomic draft of R. solanacearum strain IPO1609, a phylotype IIB1/biovar 2/race 3 strain isolated from potato in Europe.</title>
        <authorList>
            <person name="Boucher C."/>
            <person name="Carrere S."/>
            <person name="Dossat C."/>
            <person name="Elbaz M."/>
            <person name="Genin S."/>
            <person name="Gouzy J."/>
            <person name="Prior P."/>
            <person name="Segurens B."/>
            <person name="Wincker P."/>
        </authorList>
    </citation>
    <scope>NUCLEOTIDE SEQUENCE</scope>
    <source>
        <strain evidence="2">IPO1609</strain>
    </source>
</reference>
<keyword evidence="3" id="KW-1185">Reference proteome</keyword>
<proteinExistence type="predicted"/>
<evidence type="ECO:0000259" key="1">
    <source>
        <dbReference type="Pfam" id="PF01593"/>
    </source>
</evidence>
<dbReference type="Gene3D" id="3.50.50.60">
    <property type="entry name" value="FAD/NAD(P)-binding domain"/>
    <property type="match status" value="1"/>
</dbReference>
<reference evidence="2" key="1">
    <citation type="submission" date="2014-11" db="EMBL/GenBank/DDBJ databases">
        <authorList>
            <person name="Genoscope - CEA"/>
        </authorList>
    </citation>
    <scope>NUCLEOTIDE SEQUENCE</scope>
    <source>
        <strain evidence="2">IPO1609</strain>
    </source>
</reference>
<dbReference type="SUPFAM" id="SSF51905">
    <property type="entry name" value="FAD/NAD(P)-binding domain"/>
    <property type="match status" value="1"/>
</dbReference>
<dbReference type="AlphaFoldDB" id="A0ABF7RA51"/>
<dbReference type="InterPro" id="IPR036188">
    <property type="entry name" value="FAD/NAD-bd_sf"/>
</dbReference>
<dbReference type="Pfam" id="PF13450">
    <property type="entry name" value="NAD_binding_8"/>
    <property type="match status" value="1"/>
</dbReference>
<dbReference type="InterPro" id="IPR002937">
    <property type="entry name" value="Amino_oxidase"/>
</dbReference>
<sequence length="354" mass="36986">MGGDPISWRGSANPPLSATPSMTQPSIAIVGAGIAGVACANALAAEGIAATVYERSGGVGGRLATVVLPEGAPAYAFDHGAQSFNVRTEAFRRAVDAARRQGLVMPWPARWGHRTADGLQADTRDEARYVGQPGMGALVRSLAAPLDVRFGHAVTRVVQAGKGWTLHRNGADAAQADIVVLALPAPELSALFDEGGAPATLRDTIAPVRYAPCWALMMGFAQPLPLPYDGIRIDDDMLAWAARDSAKPGRVMVDESWVVHAAPGWSAAHVGDTPEQALHAMHARFAEAFPGTPEPALMAAHLWPHALVEQSAGTPCHWDAADRLGACGDWCEGPRVEAAFLSGVALAAKIAEAL</sequence>
<gene>
    <name evidence="2" type="ORF">RSIPO_00573</name>
</gene>
<dbReference type="EMBL" id="LN651282">
    <property type="protein sequence ID" value="CEJ18391.1"/>
    <property type="molecule type" value="Genomic_DNA"/>
</dbReference>